<dbReference type="SUPFAM" id="SSF46689">
    <property type="entry name" value="Homeodomain-like"/>
    <property type="match status" value="2"/>
</dbReference>
<dbReference type="PROSITE" id="PS00041">
    <property type="entry name" value="HTH_ARAC_FAMILY_1"/>
    <property type="match status" value="1"/>
</dbReference>
<gene>
    <name evidence="5" type="ORF">MQE36_12345</name>
</gene>
<dbReference type="PROSITE" id="PS01124">
    <property type="entry name" value="HTH_ARAC_FAMILY_2"/>
    <property type="match status" value="1"/>
</dbReference>
<evidence type="ECO:0000256" key="2">
    <source>
        <dbReference type="ARBA" id="ARBA00023125"/>
    </source>
</evidence>
<keyword evidence="1" id="KW-0805">Transcription regulation</keyword>
<dbReference type="PANTHER" id="PTHR43280:SF30">
    <property type="entry name" value="MMSAB OPERON REGULATORY PROTEIN"/>
    <property type="match status" value="1"/>
</dbReference>
<keyword evidence="3" id="KW-0804">Transcription</keyword>
<dbReference type="Proteomes" id="UP000829476">
    <property type="component" value="Chromosome"/>
</dbReference>
<dbReference type="RefSeq" id="WP_242936283.1">
    <property type="nucleotide sequence ID" value="NZ_CP094326.1"/>
</dbReference>
<evidence type="ECO:0000256" key="3">
    <source>
        <dbReference type="ARBA" id="ARBA00023163"/>
    </source>
</evidence>
<dbReference type="InterPro" id="IPR020449">
    <property type="entry name" value="Tscrpt_reg_AraC-type_HTH"/>
</dbReference>
<dbReference type="InterPro" id="IPR037923">
    <property type="entry name" value="HTH-like"/>
</dbReference>
<reference evidence="5 6" key="1">
    <citation type="journal article" date="2018" name="Int. J. Syst. Evol. Microbiol.">
        <title>Zhouia spongiae sp. nov., isolated from a marine sponge.</title>
        <authorList>
            <person name="Zhuang L."/>
            <person name="Lin B."/>
            <person name="Qin F."/>
            <person name="Luo L."/>
        </authorList>
    </citation>
    <scope>NUCLEOTIDE SEQUENCE [LARGE SCALE GENOMIC DNA]</scope>
    <source>
        <strain evidence="5 6">HN-Y44</strain>
    </source>
</reference>
<feature type="domain" description="HTH araC/xylS-type" evidence="4">
    <location>
        <begin position="193"/>
        <end position="291"/>
    </location>
</feature>
<dbReference type="Gene3D" id="2.60.120.280">
    <property type="entry name" value="Regulatory protein AraC"/>
    <property type="match status" value="1"/>
</dbReference>
<dbReference type="InterPro" id="IPR018060">
    <property type="entry name" value="HTH_AraC"/>
</dbReference>
<sequence length="291" mass="34175">MDNITIKEGFPGQQIVAVPKRLKKWLTKDVVCNPFYFGDLGYYPNAHYHQRERKQGSDEHIFIYCVSGSGWIRVDDILHEIHPGMYFVLPKHTPHSYGANKKKPWSIYWLHFNGVTADSLIAIHKDRANIPCDVGYQKQFIDLFELLLGLTENNFSEAHLRYACILTYKFISDFIFFESAKEMVSERGSNLRNDIVDFLIENIDKPLGADEIAKKFNYSRSHLFNYFKKETGHSLMYYFNMKKIQKACEYLSYTDLSIKEISLKTGFQDQLYFSRVFKKYIGLSPRAYRNK</sequence>
<dbReference type="Pfam" id="PF02311">
    <property type="entry name" value="AraC_binding"/>
    <property type="match status" value="1"/>
</dbReference>
<evidence type="ECO:0000313" key="5">
    <source>
        <dbReference type="EMBL" id="UNY97872.1"/>
    </source>
</evidence>
<evidence type="ECO:0000256" key="1">
    <source>
        <dbReference type="ARBA" id="ARBA00023015"/>
    </source>
</evidence>
<dbReference type="Pfam" id="PF12833">
    <property type="entry name" value="HTH_18"/>
    <property type="match status" value="1"/>
</dbReference>
<dbReference type="PRINTS" id="PR00032">
    <property type="entry name" value="HTHARAC"/>
</dbReference>
<dbReference type="Gene3D" id="1.10.10.60">
    <property type="entry name" value="Homeodomain-like"/>
    <property type="match status" value="2"/>
</dbReference>
<dbReference type="InterPro" id="IPR009057">
    <property type="entry name" value="Homeodomain-like_sf"/>
</dbReference>
<dbReference type="InterPro" id="IPR003313">
    <property type="entry name" value="AraC-bd"/>
</dbReference>
<dbReference type="SMART" id="SM00342">
    <property type="entry name" value="HTH_ARAC"/>
    <property type="match status" value="1"/>
</dbReference>
<dbReference type="CDD" id="cd06986">
    <property type="entry name" value="cupin_MmsR-like_N"/>
    <property type="match status" value="1"/>
</dbReference>
<dbReference type="EMBL" id="CP094326">
    <property type="protein sequence ID" value="UNY97872.1"/>
    <property type="molecule type" value="Genomic_DNA"/>
</dbReference>
<accession>A0ABY3YJ62</accession>
<evidence type="ECO:0000313" key="6">
    <source>
        <dbReference type="Proteomes" id="UP000829476"/>
    </source>
</evidence>
<protein>
    <submittedName>
        <fullName evidence="5">AraC family transcriptional regulator</fullName>
    </submittedName>
</protein>
<dbReference type="InterPro" id="IPR018062">
    <property type="entry name" value="HTH_AraC-typ_CS"/>
</dbReference>
<organism evidence="5 6">
    <name type="scientific">Zhouia spongiae</name>
    <dbReference type="NCBI Taxonomy" id="2202721"/>
    <lineage>
        <taxon>Bacteria</taxon>
        <taxon>Pseudomonadati</taxon>
        <taxon>Bacteroidota</taxon>
        <taxon>Flavobacteriia</taxon>
        <taxon>Flavobacteriales</taxon>
        <taxon>Flavobacteriaceae</taxon>
        <taxon>Zhouia</taxon>
    </lineage>
</organism>
<proteinExistence type="predicted"/>
<dbReference type="SUPFAM" id="SSF51215">
    <property type="entry name" value="Regulatory protein AraC"/>
    <property type="match status" value="1"/>
</dbReference>
<keyword evidence="2" id="KW-0238">DNA-binding</keyword>
<keyword evidence="6" id="KW-1185">Reference proteome</keyword>
<name>A0ABY3YJ62_9FLAO</name>
<dbReference type="PANTHER" id="PTHR43280">
    <property type="entry name" value="ARAC-FAMILY TRANSCRIPTIONAL REGULATOR"/>
    <property type="match status" value="1"/>
</dbReference>
<evidence type="ECO:0000259" key="4">
    <source>
        <dbReference type="PROSITE" id="PS01124"/>
    </source>
</evidence>